<dbReference type="GO" id="GO:0006886">
    <property type="term" value="P:intracellular protein transport"/>
    <property type="evidence" value="ECO:0007669"/>
    <property type="project" value="TreeGrafter"/>
</dbReference>
<evidence type="ECO:0000256" key="6">
    <source>
        <dbReference type="PIRNR" id="PIRNR009375"/>
    </source>
</evidence>
<accession>A0A6C1EBK0</accession>
<dbReference type="Gene3D" id="1.25.40.660">
    <property type="entry name" value="Vacuolar protein sorting-associated protein 35, helical subcomplex Vps35-C"/>
    <property type="match status" value="1"/>
</dbReference>
<comment type="similarity">
    <text evidence="2 6">Belongs to the VPS35 family.</text>
</comment>
<dbReference type="Pfam" id="PF03635">
    <property type="entry name" value="Vps35"/>
    <property type="match status" value="1"/>
</dbReference>
<evidence type="ECO:0000256" key="2">
    <source>
        <dbReference type="ARBA" id="ARBA00006536"/>
    </source>
</evidence>
<dbReference type="Proteomes" id="UP000501346">
    <property type="component" value="Chromosome SeX-ScX"/>
</dbReference>
<dbReference type="InterPro" id="IPR042491">
    <property type="entry name" value="Vps35_C"/>
</dbReference>
<dbReference type="GO" id="GO:0005829">
    <property type="term" value="C:cytosol"/>
    <property type="evidence" value="ECO:0007669"/>
    <property type="project" value="GOC"/>
</dbReference>
<evidence type="ECO:0000256" key="5">
    <source>
        <dbReference type="ARBA" id="ARBA00023136"/>
    </source>
</evidence>
<keyword evidence="4 6" id="KW-0653">Protein transport</keyword>
<keyword evidence="8" id="KW-1185">Reference proteome</keyword>
<comment type="function">
    <text evidence="6">Plays a role in vesicular protein sorting.</text>
</comment>
<dbReference type="EMBL" id="CP049007">
    <property type="protein sequence ID" value="QID85974.1"/>
    <property type="molecule type" value="Genomic_DNA"/>
</dbReference>
<organism evidence="7 8">
    <name type="scientific">Saccharomyces pastorianus</name>
    <name type="common">Lager yeast</name>
    <name type="synonym">Saccharomyces cerevisiae x Saccharomyces eubayanus</name>
    <dbReference type="NCBI Taxonomy" id="27292"/>
    <lineage>
        <taxon>Eukaryota</taxon>
        <taxon>Fungi</taxon>
        <taxon>Dikarya</taxon>
        <taxon>Ascomycota</taxon>
        <taxon>Saccharomycotina</taxon>
        <taxon>Saccharomycetes</taxon>
        <taxon>Saccharomycetales</taxon>
        <taxon>Saccharomycetaceae</taxon>
        <taxon>Saccharomyces</taxon>
    </lineage>
</organism>
<keyword evidence="3 6" id="KW-0813">Transport</keyword>
<protein>
    <recommendedName>
        <fullName evidence="6">Vacuolar protein sorting-associated protein 35</fullName>
    </recommendedName>
</protein>
<proteinExistence type="inferred from homology"/>
<dbReference type="InterPro" id="IPR005378">
    <property type="entry name" value="Vps35"/>
</dbReference>
<dbReference type="PANTHER" id="PTHR11099:SF0">
    <property type="entry name" value="VACUOLAR PROTEIN SORTING-ASSOCIATED PROTEIN 35"/>
    <property type="match status" value="1"/>
</dbReference>
<dbReference type="OrthoDB" id="10258141at2759"/>
<evidence type="ECO:0000313" key="8">
    <source>
        <dbReference type="Proteomes" id="UP000501346"/>
    </source>
</evidence>
<name>A0A6C1EBK0_SACPS</name>
<dbReference type="GO" id="GO:0005770">
    <property type="term" value="C:late endosome"/>
    <property type="evidence" value="ECO:0007669"/>
    <property type="project" value="TreeGrafter"/>
</dbReference>
<dbReference type="PIRSF" id="PIRSF009375">
    <property type="entry name" value="Retromer_Vps35"/>
    <property type="match status" value="1"/>
</dbReference>
<dbReference type="FunFam" id="1.25.40.660:FF:000007">
    <property type="entry name" value="Vacuolar protein sorting-associated protein 35"/>
    <property type="match status" value="1"/>
</dbReference>
<reference evidence="7 8" key="1">
    <citation type="journal article" date="2019" name="BMC Genomics">
        <title>Chromosome level assembly and comparative genome analysis confirm lager-brewing yeasts originated from a single hybridization.</title>
        <authorList>
            <person name="Salazar A.N."/>
            <person name="Gorter de Vries A.R."/>
            <person name="van den Broek M."/>
            <person name="Brouwers N."/>
            <person name="de la Torre Cortes P."/>
            <person name="Kuijpers N.G.A."/>
            <person name="Daran J.G."/>
            <person name="Abeel T."/>
        </authorList>
    </citation>
    <scope>NUCLEOTIDE SEQUENCE [LARGE SCALE GENOMIC DNA]</scope>
    <source>
        <strain evidence="7 8">CBS 1483</strain>
    </source>
</reference>
<gene>
    <name evidence="7" type="primary">VPS35_2</name>
    <name evidence="7" type="ORF">GRS66_008574</name>
</gene>
<evidence type="ECO:0000256" key="4">
    <source>
        <dbReference type="ARBA" id="ARBA00022927"/>
    </source>
</evidence>
<evidence type="ECO:0000256" key="3">
    <source>
        <dbReference type="ARBA" id="ARBA00022448"/>
    </source>
</evidence>
<evidence type="ECO:0000313" key="7">
    <source>
        <dbReference type="EMBL" id="QID85974.1"/>
    </source>
</evidence>
<dbReference type="GO" id="GO:0042147">
    <property type="term" value="P:retrograde transport, endosome to Golgi"/>
    <property type="evidence" value="ECO:0007669"/>
    <property type="project" value="InterPro"/>
</dbReference>
<dbReference type="PANTHER" id="PTHR11099">
    <property type="entry name" value="VACUOLAR SORTING PROTEIN 35"/>
    <property type="match status" value="1"/>
</dbReference>
<keyword evidence="5" id="KW-0472">Membrane</keyword>
<evidence type="ECO:0000256" key="1">
    <source>
        <dbReference type="ARBA" id="ARBA00004170"/>
    </source>
</evidence>
<sequence>MAYADTPENAISVIKQRTALMNRCLSQHKLMESLQHTSIMLTELRNPNLSPKKYYELYVVVFDSLTNLSTYLIENHPQNHHLADLYELVQYTGNVVPRLYLMITVGTSYLAFNDAPKMEILKDMIEMCRGVQNPTRGLFLRYYLSQRTKELLPEDDSLFNSQFIMNNFIEMNKLWVRLQHQGPLRERESRTRERKELQILVGSQLVRLSQIIDDNFQMYRQDILPTILEQVIQCRDLVSQEYLLDVICQVFTDEFHLKTLDTLLQTTLHLNPDVSINKIVLTLVDRLNDYITRQQEEEPNATAANAYLDMDVFGTFWDYLTLLNHERPDLSLQQFIPLIESIIVLSLKWYPENFENLNKLFELVLQKTKDYGQKNISLESEHLFLNLLSFQNNKLQMSSSSTASSNQSIISKKHFIFQLISKCQAYKSILALQNITLQKKVVNKILDILMDADTEELTDNEPESKLHASSRDKFHLVIEDKLQVQRLLSICEPLIISRSGPPTNATSSETNIDEVFFNRHDEEESWTLDPIQEKLAHLIHWIMNTTSRKQTEESRIQFSLESQLEILLLIKSSFIKGGINVKYTFPAIITNFWKLIRKCHMILQYLLKKRADNKTLSSHYSNLLKQMFKFVSRCINDIFNSCNNSCTDLILKLNLQCATLADQLQLGEISYDFFSQAFTIFEESLSDSKTQLQALIYIAQSLQKTRSLYKETYYDSLIVRCTLHGSKLLKKQDQCRAVYLCSHLWWATEISNIGEEEGITDNFFRDGKRVLECLQRSLRVADSIMDNEQSCELMIEILNRCLYYFIHGDEAETHISMKYINGLIELIKTNLKSLKLEDNSTSMMTNSMNDLHITGDSNIKSNVNPEDGSGIADKDTNVAVGSDGTYIQLNTLNGSSTIIHGIVATASGSKLLHQLKYIPIHHFQRTCEYIEGQREVDDRFKVIYV</sequence>
<comment type="subcellular location">
    <subcellularLocation>
        <location evidence="1">Membrane</location>
        <topology evidence="1">Peripheral membrane protein</topology>
    </subcellularLocation>
</comment>
<dbReference type="AlphaFoldDB" id="A0A6C1EBK0"/>
<dbReference type="GO" id="GO:0030906">
    <property type="term" value="C:retromer, cargo-selective complex"/>
    <property type="evidence" value="ECO:0007669"/>
    <property type="project" value="InterPro"/>
</dbReference>